<evidence type="ECO:0000256" key="1">
    <source>
        <dbReference type="SAM" id="MobiDB-lite"/>
    </source>
</evidence>
<feature type="chain" id="PRO_5040373939" evidence="2">
    <location>
        <begin position="24"/>
        <end position="217"/>
    </location>
</feature>
<evidence type="ECO:0000313" key="5">
    <source>
        <dbReference type="Proteomes" id="UP001153069"/>
    </source>
</evidence>
<dbReference type="Pfam" id="PF07484">
    <property type="entry name" value="Collar"/>
    <property type="match status" value="1"/>
</dbReference>
<keyword evidence="5" id="KW-1185">Reference proteome</keyword>
<sequence length="217" mass="23226">MKLFPSLILVAICLHHCMQQVVAEEPASTSSTRTSLRGGGTITRNHQESTNAPPPTENLQEEESTPPPPAVVHQGDQLTLTRDAKRVVGLDNQGPYLGINYIVATQGTFPAYAGGRQSSGPMLGEIRMFAGNFAPAGWAFCNGQVLSIQSNSALFAILGSIYGGDGRNTFALPDFRGRSSVHVDSNHRLGFAGGVQTHVLANEHLPKRTEYTVESVV</sequence>
<dbReference type="Proteomes" id="UP001153069">
    <property type="component" value="Unassembled WGS sequence"/>
</dbReference>
<feature type="signal peptide" evidence="2">
    <location>
        <begin position="1"/>
        <end position="23"/>
    </location>
</feature>
<accession>A0A9N8DXE3</accession>
<dbReference type="SUPFAM" id="SSF88874">
    <property type="entry name" value="Receptor-binding domain of short tail fibre protein gp12"/>
    <property type="match status" value="1"/>
</dbReference>
<gene>
    <name evidence="4" type="ORF">SEMRO_419_G139040.1</name>
</gene>
<keyword evidence="2" id="KW-0732">Signal</keyword>
<proteinExistence type="predicted"/>
<evidence type="ECO:0000256" key="2">
    <source>
        <dbReference type="SAM" id="SignalP"/>
    </source>
</evidence>
<reference evidence="4" key="1">
    <citation type="submission" date="2020-06" db="EMBL/GenBank/DDBJ databases">
        <authorList>
            <consortium name="Plant Systems Biology data submission"/>
        </authorList>
    </citation>
    <scope>NUCLEOTIDE SEQUENCE</scope>
    <source>
        <strain evidence="4">D6</strain>
    </source>
</reference>
<evidence type="ECO:0000313" key="4">
    <source>
        <dbReference type="EMBL" id="CAB9510075.1"/>
    </source>
</evidence>
<comment type="caution">
    <text evidence="4">The sequence shown here is derived from an EMBL/GenBank/DDBJ whole genome shotgun (WGS) entry which is preliminary data.</text>
</comment>
<feature type="domain" description="Phage tail collar" evidence="3">
    <location>
        <begin position="124"/>
        <end position="178"/>
    </location>
</feature>
<dbReference type="InterPro" id="IPR037053">
    <property type="entry name" value="Phage_tail_collar_dom_sf"/>
</dbReference>
<dbReference type="EMBL" id="CAICTM010000418">
    <property type="protein sequence ID" value="CAB9510075.1"/>
    <property type="molecule type" value="Genomic_DNA"/>
</dbReference>
<dbReference type="OrthoDB" id="10028987at2759"/>
<feature type="region of interest" description="Disordered" evidence="1">
    <location>
        <begin position="23"/>
        <end position="74"/>
    </location>
</feature>
<dbReference type="InterPro" id="IPR011083">
    <property type="entry name" value="Phage_tail_collar_dom"/>
</dbReference>
<dbReference type="Gene3D" id="3.90.1340.10">
    <property type="entry name" value="Phage tail collar domain"/>
    <property type="match status" value="1"/>
</dbReference>
<dbReference type="AlphaFoldDB" id="A0A9N8DXE3"/>
<name>A0A9N8DXE3_9STRA</name>
<evidence type="ECO:0000259" key="3">
    <source>
        <dbReference type="Pfam" id="PF07484"/>
    </source>
</evidence>
<protein>
    <submittedName>
        <fullName evidence="4">Hemolysin-type calcium-binding repeat 2 copies family protein</fullName>
    </submittedName>
</protein>
<organism evidence="4 5">
    <name type="scientific">Seminavis robusta</name>
    <dbReference type="NCBI Taxonomy" id="568900"/>
    <lineage>
        <taxon>Eukaryota</taxon>
        <taxon>Sar</taxon>
        <taxon>Stramenopiles</taxon>
        <taxon>Ochrophyta</taxon>
        <taxon>Bacillariophyta</taxon>
        <taxon>Bacillariophyceae</taxon>
        <taxon>Bacillariophycidae</taxon>
        <taxon>Naviculales</taxon>
        <taxon>Naviculaceae</taxon>
        <taxon>Seminavis</taxon>
    </lineage>
</organism>